<dbReference type="PATRIC" id="fig|1386089.3.peg.2745"/>
<feature type="region of interest" description="Disordered" evidence="1">
    <location>
        <begin position="1"/>
        <end position="41"/>
    </location>
</feature>
<dbReference type="InterPro" id="IPR007922">
    <property type="entry name" value="DciA-like"/>
</dbReference>
<feature type="compositionally biased region" description="Basic and acidic residues" evidence="1">
    <location>
        <begin position="195"/>
        <end position="207"/>
    </location>
</feature>
<comment type="caution">
    <text evidence="2">The sequence shown here is derived from an EMBL/GenBank/DDBJ whole genome shotgun (WGS) entry which is preliminary data.</text>
</comment>
<dbReference type="STRING" id="1386089.N865_12050"/>
<dbReference type="EMBL" id="AWSA01000029">
    <property type="protein sequence ID" value="EWT01040.1"/>
    <property type="molecule type" value="Genomic_DNA"/>
</dbReference>
<feature type="region of interest" description="Disordered" evidence="1">
    <location>
        <begin position="183"/>
        <end position="207"/>
    </location>
</feature>
<evidence type="ECO:0000256" key="1">
    <source>
        <dbReference type="SAM" id="MobiDB-lite"/>
    </source>
</evidence>
<dbReference type="PANTHER" id="PTHR36456:SF1">
    <property type="entry name" value="UPF0232 PROTEIN SCO3875"/>
    <property type="match status" value="1"/>
</dbReference>
<protein>
    <submittedName>
        <fullName evidence="2">RNA-binding protein</fullName>
    </submittedName>
</protein>
<proteinExistence type="predicted"/>
<name>W9G4X1_9MICO</name>
<accession>W9G4X1</accession>
<organism evidence="2 3">
    <name type="scientific">Intrasporangium oryzae NRRL B-24470</name>
    <dbReference type="NCBI Taxonomy" id="1386089"/>
    <lineage>
        <taxon>Bacteria</taxon>
        <taxon>Bacillati</taxon>
        <taxon>Actinomycetota</taxon>
        <taxon>Actinomycetes</taxon>
        <taxon>Micrococcales</taxon>
        <taxon>Intrasporangiaceae</taxon>
        <taxon>Intrasporangium</taxon>
    </lineage>
</organism>
<dbReference type="PANTHER" id="PTHR36456">
    <property type="entry name" value="UPF0232 PROTEIN SCO3875"/>
    <property type="match status" value="1"/>
</dbReference>
<dbReference type="RefSeq" id="WP_245603763.1">
    <property type="nucleotide sequence ID" value="NZ_AWSA01000029.1"/>
</dbReference>
<sequence length="207" mass="21541">MSEPPSDPTVPSDAGPGEPDAVAGAVEPGETTEPAASDEETRIADAAASALARARAAAAAKGLRPGMRPLKRRRPIGQAPVLSGSARDGRDPALLGDQLDRLLLDRGWKVDVAVGSVMGRWGEIVGPDIASHVQPLTFAEGILTVRADSTAWATQMRLLTSSVLARVDEEIGAGAVTELKVLGPSAPSWNRGPRRSPDSRGPRDTYG</sequence>
<reference evidence="2 3" key="1">
    <citation type="submission" date="2013-08" db="EMBL/GenBank/DDBJ databases">
        <title>Intrasporangium oryzae NRRL B-24470.</title>
        <authorList>
            <person name="Liu H."/>
            <person name="Wang G."/>
        </authorList>
    </citation>
    <scope>NUCLEOTIDE SEQUENCE [LARGE SCALE GENOMIC DNA]</scope>
    <source>
        <strain evidence="2 3">NRRL B-24470</strain>
    </source>
</reference>
<evidence type="ECO:0000313" key="2">
    <source>
        <dbReference type="EMBL" id="EWT01040.1"/>
    </source>
</evidence>
<dbReference type="AlphaFoldDB" id="W9G4X1"/>
<dbReference type="Pfam" id="PF05258">
    <property type="entry name" value="DciA"/>
    <property type="match status" value="1"/>
</dbReference>
<dbReference type="Proteomes" id="UP000019489">
    <property type="component" value="Unassembled WGS sequence"/>
</dbReference>
<evidence type="ECO:0000313" key="3">
    <source>
        <dbReference type="Proteomes" id="UP000019489"/>
    </source>
</evidence>
<keyword evidence="3" id="KW-1185">Reference proteome</keyword>
<feature type="region of interest" description="Disordered" evidence="1">
    <location>
        <begin position="60"/>
        <end position="91"/>
    </location>
</feature>
<dbReference type="eggNOG" id="COG5512">
    <property type="taxonomic scope" value="Bacteria"/>
</dbReference>
<gene>
    <name evidence="2" type="ORF">N865_12050</name>
</gene>